<reference evidence="10" key="1">
    <citation type="submission" date="2016-05" db="EMBL/GenBank/DDBJ databases">
        <authorList>
            <person name="Lavstsen T."/>
            <person name="Jespersen J.S."/>
        </authorList>
    </citation>
    <scope>NUCLEOTIDE SEQUENCE [LARGE SCALE GENOMIC DNA]</scope>
</reference>
<dbReference type="GO" id="GO:0000122">
    <property type="term" value="P:negative regulation of transcription by RNA polymerase II"/>
    <property type="evidence" value="ECO:0007669"/>
    <property type="project" value="TreeGrafter"/>
</dbReference>
<feature type="region of interest" description="Disordered" evidence="8">
    <location>
        <begin position="1"/>
        <end position="26"/>
    </location>
</feature>
<dbReference type="EMBL" id="LT594633">
    <property type="protein sequence ID" value="SCO94059.1"/>
    <property type="molecule type" value="Genomic_DNA"/>
</dbReference>
<dbReference type="OMA" id="FCGRRYL"/>
<keyword evidence="5" id="KW-0520">NAD</keyword>
<evidence type="ECO:0000256" key="5">
    <source>
        <dbReference type="ARBA" id="ARBA00023027"/>
    </source>
</evidence>
<dbReference type="VEuPathDB" id="PlasmoDB:PmUG01_12065600"/>
<dbReference type="Gene3D" id="2.20.28.200">
    <property type="match status" value="1"/>
</dbReference>
<keyword evidence="13" id="KW-1185">Reference proteome</keyword>
<dbReference type="Gene3D" id="3.40.50.1220">
    <property type="entry name" value="TPP-binding domain"/>
    <property type="match status" value="2"/>
</dbReference>
<sequence>MNYALRLSKNENKGPLGEKEYFEDDEEEKRKVKELLEKIKTSEYIVVHSGAGISTSSGLQDFRGPTGIWTNESRNEINYKRRIQNEREKKKGEVKQMEKEEVKQRENEEEKIKTYKTIKGSLQGKYENLNYATIYYSSNNKAEPQFNVIKKEKVENFSEDDKIERCSAISDSSLEHHKRNTNLNMTDHYNTYIDIKNSLKSYSNVEEDCSHNSSANNADKSENGDSSDSALNSKNVDRKDKSYRPYLDPNYSYNDSKDKQSKKRNIYIKKENSSSNSQNSSSLSDNKNVYMHNSSITDEKTNITNHLKSDENYVIFGNRKKQIIDLHLALPTKTHIMIKELMNRNIIKYLITQNIDSLHYRCGTKFSKISEIHGNIFIERCDFCGRRYLRDFVISTISFKPTGSLCFLCSFPPVGICTDVLLDWNNAYEDFFHLNSIKHSQRADFHFCLGSSFYIVPASYYPSKKKFANENSYSCLINYQKSSLSKEVNLSLHSNVNDISDIIINEFSLDPLSVRNALIIVVRCQLMDFDLLCDELITVMNSNKDLESLREVKEEIKDGYNNNTEVDPSSKFSLNNNNNNSNQGKHFDQEGSSLLIDKKETLNNYSGYKKVSHDRDDKYFYGTNGGDVNSNNTDNNKKKINKYNNNNDTDEENYTPYNTISGNDGTVNEQKSSNNTREQLFLIKCSMIKNIKTVSLDSLCKTSVRVVDSNKGIWIIRTNYSCLLEIELWYNSFVLLKLNYNEHSTFIELNTWIVNVAYTHGDDIDDVDYFNNSKNSIRSFSLIKNKYLCHKNAHKFLDGNDCYESKRAQNENKYGELENNKDYNNDYDNRHNSNNNNDNNNNDMSENYSCCENCNKPRLEHFQISEILNEHVHVGYNPINIQPKSKVELLAILSNSNKMYNYNSYMPFELPNSIKLLYNLFCLINKSNKEKTNYTREKREIDKMEVFIKSLSLSKSINIYTSNFINLFIQKQKLSYQGHYTFRERKKRKLNDFSLCSSSDENKEEKFFIFYDLYMNEYKDLYKIKINKDLIKNNSFNYRLKNSYSEESNIIRHKQDLIMQEEINKLCKINQCSYVNEMNITKDKDFIQNIEESSYSDKSSTENETIYNSYGNFRNVYNCYSNAIATEWNDNKLSSENYMQKNNNYYSSSNNNSMPYDGKAINSDILQNKYIGQNSCADHCKLANDNISYKGTVNNPLEKSYISTENKCEDSDCSYSHFLFCPTILISNKHKLGELVSKIPKYIKPQKIYTPYRKLIRDKKHSNTLQKCRNEIWHETYNDLINNINKEHIIDSTLYKEICYFPLWLLNYINDLFECL</sequence>
<feature type="binding site" evidence="7">
    <location>
        <position position="406"/>
    </location>
    <ligand>
        <name>Zn(2+)</name>
        <dbReference type="ChEBI" id="CHEBI:29105"/>
    </ligand>
</feature>
<evidence type="ECO:0000256" key="8">
    <source>
        <dbReference type="SAM" id="MobiDB-lite"/>
    </source>
</evidence>
<proteinExistence type="inferred from homology"/>
<evidence type="ECO:0000256" key="7">
    <source>
        <dbReference type="PROSITE-ProRule" id="PRU00236"/>
    </source>
</evidence>
<organism evidence="10 12">
    <name type="scientific">Plasmodium malariae</name>
    <dbReference type="NCBI Taxonomy" id="5858"/>
    <lineage>
        <taxon>Eukaryota</taxon>
        <taxon>Sar</taxon>
        <taxon>Alveolata</taxon>
        <taxon>Apicomplexa</taxon>
        <taxon>Aconoidasida</taxon>
        <taxon>Haemosporida</taxon>
        <taxon>Plasmodiidae</taxon>
        <taxon>Plasmodium</taxon>
        <taxon>Plasmodium (Plasmodium)</taxon>
    </lineage>
</organism>
<feature type="compositionally biased region" description="Polar residues" evidence="8">
    <location>
        <begin position="560"/>
        <end position="574"/>
    </location>
</feature>
<dbReference type="PANTHER" id="PTHR11085">
    <property type="entry name" value="NAD-DEPENDENT PROTEIN DEACYLASE SIRTUIN-5, MITOCHONDRIAL-RELATED"/>
    <property type="match status" value="1"/>
</dbReference>
<dbReference type="InterPro" id="IPR003000">
    <property type="entry name" value="Sirtuin"/>
</dbReference>
<keyword evidence="4 7" id="KW-0862">Zinc</keyword>
<comment type="similarity">
    <text evidence="6">Belongs to the sirtuin family. Class IV subfamily.</text>
</comment>
<feature type="compositionally biased region" description="Low complexity" evidence="8">
    <location>
        <begin position="273"/>
        <end position="288"/>
    </location>
</feature>
<dbReference type="Proteomes" id="UP000078597">
    <property type="component" value="Unassembled WGS sequence"/>
</dbReference>
<dbReference type="GO" id="GO:0070403">
    <property type="term" value="F:NAD+ binding"/>
    <property type="evidence" value="ECO:0007669"/>
    <property type="project" value="InterPro"/>
</dbReference>
<name>A0A1A8W7D6_PLAMA</name>
<dbReference type="EMBL" id="FLQW01001264">
    <property type="protein sequence ID" value="SBS88720.1"/>
    <property type="molecule type" value="Genomic_DNA"/>
</dbReference>
<evidence type="ECO:0000313" key="10">
    <source>
        <dbReference type="EMBL" id="SBS88720.1"/>
    </source>
</evidence>
<dbReference type="GeneID" id="39870645"/>
<dbReference type="OrthoDB" id="424302at2759"/>
<evidence type="ECO:0000256" key="6">
    <source>
        <dbReference type="ARBA" id="ARBA00038170"/>
    </source>
</evidence>
<evidence type="ECO:0000256" key="3">
    <source>
        <dbReference type="ARBA" id="ARBA00022723"/>
    </source>
</evidence>
<protein>
    <recommendedName>
        <fullName evidence="1">protein acetyllysine N-acetyltransferase</fullName>
        <ecNumber evidence="1">2.3.1.286</ecNumber>
    </recommendedName>
</protein>
<dbReference type="GO" id="GO:0017136">
    <property type="term" value="F:histone deacetylase activity, NAD-dependent"/>
    <property type="evidence" value="ECO:0007669"/>
    <property type="project" value="TreeGrafter"/>
</dbReference>
<evidence type="ECO:0000256" key="1">
    <source>
        <dbReference type="ARBA" id="ARBA00012928"/>
    </source>
</evidence>
<evidence type="ECO:0000256" key="4">
    <source>
        <dbReference type="ARBA" id="ARBA00022833"/>
    </source>
</evidence>
<reference evidence="12" key="2">
    <citation type="submission" date="2016-05" db="EMBL/GenBank/DDBJ databases">
        <authorList>
            <person name="Naeem Raeece"/>
        </authorList>
    </citation>
    <scope>NUCLEOTIDE SEQUENCE [LARGE SCALE GENOMIC DNA]</scope>
</reference>
<accession>A0A1A8W7D6</accession>
<feature type="compositionally biased region" description="Basic and acidic residues" evidence="8">
    <location>
        <begin position="813"/>
        <end position="831"/>
    </location>
</feature>
<dbReference type="GO" id="GO:0046872">
    <property type="term" value="F:metal ion binding"/>
    <property type="evidence" value="ECO:0007669"/>
    <property type="project" value="UniProtKB-KW"/>
</dbReference>
<dbReference type="GO" id="GO:0005634">
    <property type="term" value="C:nucleus"/>
    <property type="evidence" value="ECO:0007669"/>
    <property type="project" value="TreeGrafter"/>
</dbReference>
<evidence type="ECO:0000313" key="12">
    <source>
        <dbReference type="Proteomes" id="UP000078597"/>
    </source>
</evidence>
<evidence type="ECO:0000313" key="13">
    <source>
        <dbReference type="Proteomes" id="UP000219813"/>
    </source>
</evidence>
<evidence type="ECO:0000259" key="9">
    <source>
        <dbReference type="PROSITE" id="PS50305"/>
    </source>
</evidence>
<keyword evidence="3 7" id="KW-0479">Metal-binding</keyword>
<feature type="region of interest" description="Disordered" evidence="8">
    <location>
        <begin position="206"/>
        <end position="262"/>
    </location>
</feature>
<dbReference type="InterPro" id="IPR050134">
    <property type="entry name" value="NAD-dep_sirtuin_deacylases"/>
</dbReference>
<feature type="binding site" evidence="7">
    <location>
        <position position="381"/>
    </location>
    <ligand>
        <name>Zn(2+)</name>
        <dbReference type="ChEBI" id="CHEBI:29105"/>
    </ligand>
</feature>
<feature type="compositionally biased region" description="Polar residues" evidence="8">
    <location>
        <begin position="211"/>
        <end position="234"/>
    </location>
</feature>
<feature type="compositionally biased region" description="Basic and acidic residues" evidence="8">
    <location>
        <begin position="8"/>
        <end position="20"/>
    </location>
</feature>
<feature type="region of interest" description="Disordered" evidence="8">
    <location>
        <begin position="269"/>
        <end position="288"/>
    </location>
</feature>
<feature type="binding site" evidence="7">
    <location>
        <position position="409"/>
    </location>
    <ligand>
        <name>Zn(2+)</name>
        <dbReference type="ChEBI" id="CHEBI:29105"/>
    </ligand>
</feature>
<feature type="compositionally biased region" description="Low complexity" evidence="8">
    <location>
        <begin position="832"/>
        <end position="841"/>
    </location>
</feature>
<reference evidence="11 13" key="3">
    <citation type="submission" date="2016-06" db="EMBL/GenBank/DDBJ databases">
        <authorList>
            <consortium name="Pathogen Informatics"/>
        </authorList>
    </citation>
    <scope>NUCLEOTIDE SEQUENCE [LARGE SCALE GENOMIC DNA]</scope>
</reference>
<gene>
    <name evidence="11" type="primary">Sir2B</name>
    <name evidence="10" type="ORF">PMALA_023600</name>
    <name evidence="11" type="ORF">PMUG01_12065600</name>
</gene>
<feature type="region of interest" description="Disordered" evidence="8">
    <location>
        <begin position="622"/>
        <end position="653"/>
    </location>
</feature>
<dbReference type="RefSeq" id="XP_028863335.1">
    <property type="nucleotide sequence ID" value="XM_029006891.1"/>
</dbReference>
<feature type="binding site" evidence="7">
    <location>
        <position position="384"/>
    </location>
    <ligand>
        <name>Zn(2+)</name>
        <dbReference type="ChEBI" id="CHEBI:29105"/>
    </ligand>
</feature>
<dbReference type="Proteomes" id="UP000219813">
    <property type="component" value="Chromosome 12"/>
</dbReference>
<evidence type="ECO:0000313" key="11">
    <source>
        <dbReference type="EMBL" id="SCO94059.1"/>
    </source>
</evidence>
<feature type="domain" description="Deacetylase sirtuin-type" evidence="9">
    <location>
        <begin position="25"/>
        <end position="555"/>
    </location>
</feature>
<dbReference type="InterPro" id="IPR026590">
    <property type="entry name" value="Ssirtuin_cat_dom"/>
</dbReference>
<feature type="region of interest" description="Disordered" evidence="8">
    <location>
        <begin position="813"/>
        <end position="841"/>
    </location>
</feature>
<dbReference type="PANTHER" id="PTHR11085:SF12">
    <property type="entry name" value="NAD-DEPENDENT PROTEIN DEACYLASE SIRTUIN-6"/>
    <property type="match status" value="1"/>
</dbReference>
<dbReference type="PROSITE" id="PS50305">
    <property type="entry name" value="SIRTUIN"/>
    <property type="match status" value="1"/>
</dbReference>
<feature type="region of interest" description="Disordered" evidence="8">
    <location>
        <begin position="88"/>
        <end position="107"/>
    </location>
</feature>
<dbReference type="KEGG" id="pmal:PMUG01_12065600"/>
<feature type="region of interest" description="Disordered" evidence="8">
    <location>
        <begin position="559"/>
        <end position="588"/>
    </location>
</feature>
<dbReference type="EC" id="2.3.1.286" evidence="1"/>
<evidence type="ECO:0000256" key="2">
    <source>
        <dbReference type="ARBA" id="ARBA00022679"/>
    </source>
</evidence>
<keyword evidence="2" id="KW-0808">Transferase</keyword>
<dbReference type="Pfam" id="PF02146">
    <property type="entry name" value="SIR2"/>
    <property type="match status" value="2"/>
</dbReference>
<feature type="active site" description="Proton acceptor" evidence="7">
    <location>
        <position position="373"/>
    </location>
</feature>
<dbReference type="GO" id="GO:0003714">
    <property type="term" value="F:transcription corepressor activity"/>
    <property type="evidence" value="ECO:0007669"/>
    <property type="project" value="TreeGrafter"/>
</dbReference>
<dbReference type="InterPro" id="IPR029035">
    <property type="entry name" value="DHS-like_NAD/FAD-binding_dom"/>
</dbReference>
<dbReference type="SUPFAM" id="SSF52467">
    <property type="entry name" value="DHS-like NAD/FAD-binding domain"/>
    <property type="match status" value="1"/>
</dbReference>